<dbReference type="EMBL" id="PEBW01000006">
    <property type="protein sequence ID" value="PTQ51190.1"/>
    <property type="molecule type" value="Genomic_DNA"/>
</dbReference>
<comment type="caution">
    <text evidence="7">The sequence shown here is derived from an EMBL/GenBank/DDBJ whole genome shotgun (WGS) entry which is preliminary data.</text>
</comment>
<comment type="subcellular location">
    <subcellularLocation>
        <location evidence="1">Periplasm</location>
    </subcellularLocation>
</comment>
<keyword evidence="2" id="KW-0813">Transport</keyword>
<accession>A0A2T5G4S4</accession>
<evidence type="ECO:0000313" key="8">
    <source>
        <dbReference type="Proteomes" id="UP000244016"/>
    </source>
</evidence>
<name>A0A2T5G4S4_9BACL</name>
<dbReference type="InterPro" id="IPR006059">
    <property type="entry name" value="SBP"/>
</dbReference>
<reference evidence="7 8" key="1">
    <citation type="submission" date="2017-08" db="EMBL/GenBank/DDBJ databases">
        <title>Burning lignite coal seam in the remote Altai Mountains harbors a hydrogen-driven thermophilic microbial community.</title>
        <authorList>
            <person name="Kadnikov V.V."/>
            <person name="Mardanov A.V."/>
            <person name="Ivasenko D."/>
            <person name="Beletsky A.V."/>
            <person name="Karnachuk O.V."/>
            <person name="Ravin N.V."/>
        </authorList>
    </citation>
    <scope>NUCLEOTIDE SEQUENCE [LARGE SCALE GENOMIC DNA]</scope>
    <source>
        <strain evidence="7">AL31</strain>
    </source>
</reference>
<dbReference type="Gene3D" id="3.40.190.10">
    <property type="entry name" value="Periplasmic binding protein-like II"/>
    <property type="match status" value="2"/>
</dbReference>
<evidence type="ECO:0000256" key="6">
    <source>
        <dbReference type="SAM" id="SignalP"/>
    </source>
</evidence>
<proteinExistence type="predicted"/>
<dbReference type="Pfam" id="PF13416">
    <property type="entry name" value="SBP_bac_8"/>
    <property type="match status" value="1"/>
</dbReference>
<dbReference type="GO" id="GO:0019808">
    <property type="term" value="F:polyamine binding"/>
    <property type="evidence" value="ECO:0007669"/>
    <property type="project" value="InterPro"/>
</dbReference>
<dbReference type="PANTHER" id="PTHR30222">
    <property type="entry name" value="SPERMIDINE/PUTRESCINE-BINDING PERIPLASMIC PROTEIN"/>
    <property type="match status" value="1"/>
</dbReference>
<evidence type="ECO:0000256" key="5">
    <source>
        <dbReference type="PIRSR" id="PIRSR019574-1"/>
    </source>
</evidence>
<dbReference type="Proteomes" id="UP000244016">
    <property type="component" value="Unassembled WGS sequence"/>
</dbReference>
<gene>
    <name evidence="7" type="ORF">BLITH_0016</name>
</gene>
<dbReference type="PANTHER" id="PTHR30222:SF17">
    <property type="entry name" value="SPERMIDINE_PUTRESCINE-BINDING PERIPLASMIC PROTEIN"/>
    <property type="match status" value="1"/>
</dbReference>
<organism evidence="7 8">
    <name type="scientific">Brockia lithotrophica</name>
    <dbReference type="NCBI Taxonomy" id="933949"/>
    <lineage>
        <taxon>Bacteria</taxon>
        <taxon>Bacillati</taxon>
        <taxon>Bacillota</taxon>
        <taxon>Bacilli</taxon>
        <taxon>Bacillales</taxon>
        <taxon>Bacillales Family X. Incertae Sedis</taxon>
        <taxon>Brockia</taxon>
    </lineage>
</organism>
<dbReference type="PRINTS" id="PR00909">
    <property type="entry name" value="SPERMDNBNDNG"/>
</dbReference>
<protein>
    <submittedName>
        <fullName evidence="7">ABC transporter, periplasmic spermidine putrescine-binding protein PotD</fullName>
    </submittedName>
</protein>
<dbReference type="PIRSF" id="PIRSF019574">
    <property type="entry name" value="Periplasmic_polyamine_BP"/>
    <property type="match status" value="1"/>
</dbReference>
<evidence type="ECO:0000256" key="3">
    <source>
        <dbReference type="ARBA" id="ARBA00022729"/>
    </source>
</evidence>
<feature type="chain" id="PRO_5015563948" evidence="6">
    <location>
        <begin position="24"/>
        <end position="356"/>
    </location>
</feature>
<dbReference type="InterPro" id="IPR001188">
    <property type="entry name" value="Sperm_putr-bd"/>
</dbReference>
<evidence type="ECO:0000256" key="2">
    <source>
        <dbReference type="ARBA" id="ARBA00022448"/>
    </source>
</evidence>
<evidence type="ECO:0000256" key="1">
    <source>
        <dbReference type="ARBA" id="ARBA00004418"/>
    </source>
</evidence>
<feature type="signal peptide" evidence="6">
    <location>
        <begin position="1"/>
        <end position="23"/>
    </location>
</feature>
<feature type="binding site" evidence="5">
    <location>
        <position position="92"/>
    </location>
    <ligand>
        <name>spermidine</name>
        <dbReference type="ChEBI" id="CHEBI:57834"/>
    </ligand>
</feature>
<evidence type="ECO:0000313" key="7">
    <source>
        <dbReference type="EMBL" id="PTQ51190.1"/>
    </source>
</evidence>
<dbReference type="CDD" id="cd13590">
    <property type="entry name" value="PBP2_PotD_PotF_like"/>
    <property type="match status" value="1"/>
</dbReference>
<dbReference type="SUPFAM" id="SSF53850">
    <property type="entry name" value="Periplasmic binding protein-like II"/>
    <property type="match status" value="1"/>
</dbReference>
<keyword evidence="4" id="KW-0574">Periplasm</keyword>
<keyword evidence="3 6" id="KW-0732">Signal</keyword>
<evidence type="ECO:0000256" key="4">
    <source>
        <dbReference type="ARBA" id="ARBA00022764"/>
    </source>
</evidence>
<dbReference type="GO" id="GO:0015846">
    <property type="term" value="P:polyamine transport"/>
    <property type="evidence" value="ECO:0007669"/>
    <property type="project" value="InterPro"/>
</dbReference>
<dbReference type="AlphaFoldDB" id="A0A2T5G4S4"/>
<dbReference type="GO" id="GO:0042597">
    <property type="term" value="C:periplasmic space"/>
    <property type="evidence" value="ECO:0007669"/>
    <property type="project" value="UniProtKB-SubCell"/>
</dbReference>
<sequence length="356" mass="40655">MRTLVRFFVFVGILLFLAFSARAAVTAKYRAYGENVLHVYNWGDYVDPALLERFQEETGIRVVYETFDSNEEMLAKLRQGGTSYDIAVPSDYAIQRLIREGLLLPIDHSRLPNLRHIDPRFLDLPFDPGNRYSVPYFWGTLGIAYRPDRVPIEIQSWWDLWSPELRGQVLLVDGPREVVGIGLQALGYSLNDSDPAHLEEAKALLDSLVPNVKAIVGDEIRVLLAQDEASVGVIWSGDAKSVLEHNESFEYVIPKEGSNIWFDNFVIPKTARNVEGAYKFIDFFLDPEIAAQNAEYVGFATPNRGAFALLPEEVTSDERFYPPEDVLRRLEVYLDLGRDAVARYNELFLEFKMHRK</sequence>